<evidence type="ECO:0000313" key="6">
    <source>
        <dbReference type="EMBL" id="GAK51682.1"/>
    </source>
</evidence>
<feature type="domain" description="HTH lacI-type" evidence="5">
    <location>
        <begin position="7"/>
        <end position="61"/>
    </location>
</feature>
<evidence type="ECO:0000256" key="4">
    <source>
        <dbReference type="ARBA" id="ARBA00023163"/>
    </source>
</evidence>
<protein>
    <submittedName>
        <fullName evidence="6">Transcriptional regulator, LacI family</fullName>
    </submittedName>
</protein>
<dbReference type="InterPro" id="IPR010982">
    <property type="entry name" value="Lambda_DNA-bd_dom_sf"/>
</dbReference>
<organism evidence="6">
    <name type="scientific">Candidatus Moduliflexus flocculans</name>
    <dbReference type="NCBI Taxonomy" id="1499966"/>
    <lineage>
        <taxon>Bacteria</taxon>
        <taxon>Candidatus Moduliflexota</taxon>
        <taxon>Candidatus Moduliflexia</taxon>
        <taxon>Candidatus Moduliflexales</taxon>
        <taxon>Candidatus Moduliflexaceae</taxon>
    </lineage>
</organism>
<keyword evidence="1" id="KW-0678">Repressor</keyword>
<dbReference type="SUPFAM" id="SSF53822">
    <property type="entry name" value="Periplasmic binding protein-like I"/>
    <property type="match status" value="1"/>
</dbReference>
<dbReference type="PROSITE" id="PS00356">
    <property type="entry name" value="HTH_LACI_1"/>
    <property type="match status" value="1"/>
</dbReference>
<dbReference type="CDD" id="cd06267">
    <property type="entry name" value="PBP1_LacI_sugar_binding-like"/>
    <property type="match status" value="1"/>
</dbReference>
<keyword evidence="4" id="KW-0804">Transcription</keyword>
<reference evidence="6" key="1">
    <citation type="journal article" date="2015" name="PeerJ">
        <title>First genomic representation of candidate bacterial phylum KSB3 points to enhanced environmental sensing as a trigger of wastewater bulking.</title>
        <authorList>
            <person name="Sekiguchi Y."/>
            <person name="Ohashi A."/>
            <person name="Parks D.H."/>
            <person name="Yamauchi T."/>
            <person name="Tyson G.W."/>
            <person name="Hugenholtz P."/>
        </authorList>
    </citation>
    <scope>NUCLEOTIDE SEQUENCE [LARGE SCALE GENOMIC DNA]</scope>
</reference>
<dbReference type="Gene3D" id="1.10.260.40">
    <property type="entry name" value="lambda repressor-like DNA-binding domains"/>
    <property type="match status" value="1"/>
</dbReference>
<dbReference type="PROSITE" id="PS50932">
    <property type="entry name" value="HTH_LACI_2"/>
    <property type="match status" value="1"/>
</dbReference>
<dbReference type="PANTHER" id="PTHR30146:SF148">
    <property type="entry name" value="HTH-TYPE TRANSCRIPTIONAL REPRESSOR PURR-RELATED"/>
    <property type="match status" value="1"/>
</dbReference>
<dbReference type="SMART" id="SM00354">
    <property type="entry name" value="HTH_LACI"/>
    <property type="match status" value="1"/>
</dbReference>
<dbReference type="PANTHER" id="PTHR30146">
    <property type="entry name" value="LACI-RELATED TRANSCRIPTIONAL REPRESSOR"/>
    <property type="match status" value="1"/>
</dbReference>
<dbReference type="InterPro" id="IPR028082">
    <property type="entry name" value="Peripla_BP_I"/>
</dbReference>
<dbReference type="Gene3D" id="3.40.50.2300">
    <property type="match status" value="2"/>
</dbReference>
<dbReference type="EMBL" id="DF820457">
    <property type="protein sequence ID" value="GAK51682.1"/>
    <property type="molecule type" value="Genomic_DNA"/>
</dbReference>
<dbReference type="SUPFAM" id="SSF47413">
    <property type="entry name" value="lambda repressor-like DNA-binding domains"/>
    <property type="match status" value="1"/>
</dbReference>
<dbReference type="CDD" id="cd01392">
    <property type="entry name" value="HTH_LacI"/>
    <property type="match status" value="1"/>
</dbReference>
<dbReference type="Pfam" id="PF00356">
    <property type="entry name" value="LacI"/>
    <property type="match status" value="1"/>
</dbReference>
<sequence>MESGKAATIHDVAKRAGVSLSTVSRVLNDYDSINPQTRERVEAAIKELNYEKSKTESPKSVKEKKTVGLILPDILNPFFPLLIKGIEQVSKIHGYHLILCDSENDVPLEQRHIDNLYDRGVDGVILIPSSETTHVENLIESSLPFVFLDRFIDMDDASYVISDNEEGAYQAVKYLLKLGHHSIVNLTGPPELSTERARIAGYKRALDESDVECQEELFVCGNYSLEEAYRAIDELLQKGVRFSAIFATNDMMAFGAKQALEEHNKHIPNDVSLVGYDDILFSSIISLTTVSQPAYEMGRNAMLLLLDLISERISTPQRVVLRPSMVIRGSCQRR</sequence>
<evidence type="ECO:0000256" key="2">
    <source>
        <dbReference type="ARBA" id="ARBA00023015"/>
    </source>
</evidence>
<keyword evidence="7" id="KW-1185">Reference proteome</keyword>
<dbReference type="Pfam" id="PF00532">
    <property type="entry name" value="Peripla_BP_1"/>
    <property type="match status" value="1"/>
</dbReference>
<dbReference type="AlphaFoldDB" id="A0A081BMR6"/>
<proteinExistence type="predicted"/>
<dbReference type="GO" id="GO:0003700">
    <property type="term" value="F:DNA-binding transcription factor activity"/>
    <property type="evidence" value="ECO:0007669"/>
    <property type="project" value="TreeGrafter"/>
</dbReference>
<evidence type="ECO:0000313" key="7">
    <source>
        <dbReference type="Proteomes" id="UP000030700"/>
    </source>
</evidence>
<gene>
    <name evidence="6" type="ORF">U14_02927</name>
</gene>
<evidence type="ECO:0000259" key="5">
    <source>
        <dbReference type="PROSITE" id="PS50932"/>
    </source>
</evidence>
<dbReference type="Proteomes" id="UP000030700">
    <property type="component" value="Unassembled WGS sequence"/>
</dbReference>
<dbReference type="InterPro" id="IPR001761">
    <property type="entry name" value="Peripla_BP/Lac1_sug-bd_dom"/>
</dbReference>
<accession>A0A081BMR6</accession>
<dbReference type="PRINTS" id="PR00036">
    <property type="entry name" value="HTHLACI"/>
</dbReference>
<dbReference type="GO" id="GO:0000976">
    <property type="term" value="F:transcription cis-regulatory region binding"/>
    <property type="evidence" value="ECO:0007669"/>
    <property type="project" value="TreeGrafter"/>
</dbReference>
<evidence type="ECO:0000256" key="1">
    <source>
        <dbReference type="ARBA" id="ARBA00022491"/>
    </source>
</evidence>
<dbReference type="HOGENOM" id="CLU_037628_6_0_0"/>
<keyword evidence="2" id="KW-0805">Transcription regulation</keyword>
<evidence type="ECO:0000256" key="3">
    <source>
        <dbReference type="ARBA" id="ARBA00023125"/>
    </source>
</evidence>
<keyword evidence="3" id="KW-0238">DNA-binding</keyword>
<name>A0A081BMR6_9BACT</name>
<dbReference type="InterPro" id="IPR000843">
    <property type="entry name" value="HTH_LacI"/>
</dbReference>
<dbReference type="STRING" id="1499966.U14_02927"/>